<protein>
    <submittedName>
        <fullName evidence="4">Cobalamin-dependent protein</fullName>
    </submittedName>
</protein>
<dbReference type="SUPFAM" id="SSF52242">
    <property type="entry name" value="Cobalamin (vitamin B12)-binding domain"/>
    <property type="match status" value="1"/>
</dbReference>
<evidence type="ECO:0000256" key="2">
    <source>
        <dbReference type="ARBA" id="ARBA00023285"/>
    </source>
</evidence>
<keyword evidence="1" id="KW-0479">Metal-binding</keyword>
<evidence type="ECO:0000313" key="4">
    <source>
        <dbReference type="EMBL" id="MDC0682267.1"/>
    </source>
</evidence>
<name>A0ABT5CAW8_9BACT</name>
<dbReference type="PANTHER" id="PTHR45833">
    <property type="entry name" value="METHIONINE SYNTHASE"/>
    <property type="match status" value="1"/>
</dbReference>
<dbReference type="PROSITE" id="PS51332">
    <property type="entry name" value="B12_BINDING"/>
    <property type="match status" value="1"/>
</dbReference>
<comment type="caution">
    <text evidence="4">The sequence shown here is derived from an EMBL/GenBank/DDBJ whole genome shotgun (WGS) entry which is preliminary data.</text>
</comment>
<dbReference type="EMBL" id="JAQNDK010000003">
    <property type="protein sequence ID" value="MDC0682267.1"/>
    <property type="molecule type" value="Genomic_DNA"/>
</dbReference>
<dbReference type="Pfam" id="PF02607">
    <property type="entry name" value="B12-binding_2"/>
    <property type="match status" value="1"/>
</dbReference>
<evidence type="ECO:0000256" key="1">
    <source>
        <dbReference type="ARBA" id="ARBA00022723"/>
    </source>
</evidence>
<dbReference type="RefSeq" id="WP_272099986.1">
    <property type="nucleotide sequence ID" value="NZ_JAQNDK010000003.1"/>
</dbReference>
<reference evidence="4 5" key="1">
    <citation type="submission" date="2023-01" db="EMBL/GenBank/DDBJ databases">
        <title>Minimal conservation of predation-associated metabolite biosynthetic gene clusters underscores biosynthetic potential of Myxococcota including descriptions for ten novel species: Archangium lansinium sp. nov., Myxococcus landrumus sp. nov., Nannocystis bai.</title>
        <authorList>
            <person name="Ahearne A."/>
            <person name="Stevens C."/>
            <person name="Dowd S."/>
        </authorList>
    </citation>
    <scope>NUCLEOTIDE SEQUENCE [LARGE SCALE GENOMIC DNA]</scope>
    <source>
        <strain evidence="4 5">WIWO2</strain>
    </source>
</reference>
<dbReference type="InterPro" id="IPR036594">
    <property type="entry name" value="Meth_synthase_dom"/>
</dbReference>
<evidence type="ECO:0000259" key="3">
    <source>
        <dbReference type="PROSITE" id="PS51332"/>
    </source>
</evidence>
<proteinExistence type="predicted"/>
<dbReference type="Pfam" id="PF02310">
    <property type="entry name" value="B12-binding"/>
    <property type="match status" value="1"/>
</dbReference>
<sequence>MVTTERDRAADELVARRESLRDAALARLEAASVAPRAFGARGEREALSRCHVDLAAHIDALAAALRAAGAQQLCEYCAFTAVFLEAIGVPRRALSAALDALSESIGEQLDPALASVAQDALAAGRERLCASPLVTPAALAAIPEPPCAAGEAGSAAEAIERSAARIAPMSVALSFVRRPADALAADAKRALCLDDARRHVAQLAAAVDQESPELFSAYAEWAQTLLVQHGLDPAELAAYLRALDDVVALTLPERLAEAPRRYLAAALERLTSMRAEDRSFVRSEAPLGAVACSYLDALLERDRRRAVRAIREALDAGAPIKDIYAHVLQPCQYELGRRWQLRQISIAGEHYCTAVTQMILGQLYPLVVSGDRAGRRLVATAVDGNLHEIGARFVADFFEMAGWDTFYLGASTPAEHVIQEVVQRKADVLAISAALSDQLSSVRQVITAARGDDRCGGVVVLVGGHPFRVVDDLWRQLGADGSAPNAERAVRTAEQLLAARSA</sequence>
<organism evidence="4 5">
    <name type="scientific">Sorangium atrum</name>
    <dbReference type="NCBI Taxonomy" id="2995308"/>
    <lineage>
        <taxon>Bacteria</taxon>
        <taxon>Pseudomonadati</taxon>
        <taxon>Myxococcota</taxon>
        <taxon>Polyangia</taxon>
        <taxon>Polyangiales</taxon>
        <taxon>Polyangiaceae</taxon>
        <taxon>Sorangium</taxon>
    </lineage>
</organism>
<dbReference type="InterPro" id="IPR006158">
    <property type="entry name" value="Cobalamin-bd"/>
</dbReference>
<keyword evidence="2" id="KW-0170">Cobalt</keyword>
<dbReference type="Proteomes" id="UP001217485">
    <property type="component" value="Unassembled WGS sequence"/>
</dbReference>
<dbReference type="Gene3D" id="1.10.1240.10">
    <property type="entry name" value="Methionine synthase domain"/>
    <property type="match status" value="1"/>
</dbReference>
<feature type="domain" description="B12-binding" evidence="3">
    <location>
        <begin position="374"/>
        <end position="502"/>
    </location>
</feature>
<dbReference type="InterPro" id="IPR036724">
    <property type="entry name" value="Cobalamin-bd_sf"/>
</dbReference>
<dbReference type="PANTHER" id="PTHR45833:SF1">
    <property type="entry name" value="METHIONINE SYNTHASE"/>
    <property type="match status" value="1"/>
</dbReference>
<dbReference type="InterPro" id="IPR003759">
    <property type="entry name" value="Cbl-bd_cap"/>
</dbReference>
<accession>A0ABT5CAW8</accession>
<dbReference type="InterPro" id="IPR050554">
    <property type="entry name" value="Met_Synthase/Corrinoid"/>
</dbReference>
<gene>
    <name evidence="4" type="ORF">POL72_31345</name>
</gene>
<dbReference type="Gene3D" id="3.40.50.280">
    <property type="entry name" value="Cobalamin-binding domain"/>
    <property type="match status" value="1"/>
</dbReference>
<keyword evidence="5" id="KW-1185">Reference proteome</keyword>
<evidence type="ECO:0000313" key="5">
    <source>
        <dbReference type="Proteomes" id="UP001217485"/>
    </source>
</evidence>